<reference evidence="4 5" key="1">
    <citation type="submission" date="2019-01" db="EMBL/GenBank/DDBJ databases">
        <authorList>
            <person name="Chen W.-M."/>
        </authorList>
    </citation>
    <scope>NUCLEOTIDE SEQUENCE [LARGE SCALE GENOMIC DNA]</scope>
    <source>
        <strain evidence="4 5">FSY-15</strain>
    </source>
</reference>
<comment type="caution">
    <text evidence="4">The sequence shown here is derived from an EMBL/GenBank/DDBJ whole genome shotgun (WGS) entry which is preliminary data.</text>
</comment>
<dbReference type="GO" id="GO:0016491">
    <property type="term" value="F:oxidoreductase activity"/>
    <property type="evidence" value="ECO:0007669"/>
    <property type="project" value="UniProtKB-KW"/>
</dbReference>
<dbReference type="InterPro" id="IPR013154">
    <property type="entry name" value="ADH-like_N"/>
</dbReference>
<evidence type="ECO:0000313" key="4">
    <source>
        <dbReference type="EMBL" id="RVU23607.1"/>
    </source>
</evidence>
<dbReference type="SUPFAM" id="SSF50129">
    <property type="entry name" value="GroES-like"/>
    <property type="match status" value="1"/>
</dbReference>
<dbReference type="SUPFAM" id="SSF51735">
    <property type="entry name" value="NAD(P)-binding Rossmann-fold domains"/>
    <property type="match status" value="1"/>
</dbReference>
<accession>A0A437PMW6</accession>
<evidence type="ECO:0000259" key="2">
    <source>
        <dbReference type="Pfam" id="PF00107"/>
    </source>
</evidence>
<dbReference type="Gene3D" id="3.40.50.720">
    <property type="entry name" value="NAD(P)-binding Rossmann-like Domain"/>
    <property type="match status" value="1"/>
</dbReference>
<dbReference type="PANTHER" id="PTHR43401:SF3">
    <property type="entry name" value="L-GALACTONATE-5-DEHYDROGENASE"/>
    <property type="match status" value="1"/>
</dbReference>
<organism evidence="4 5">
    <name type="scientific">Sandaracinomonas limnophila</name>
    <dbReference type="NCBI Taxonomy" id="1862386"/>
    <lineage>
        <taxon>Bacteria</taxon>
        <taxon>Pseudomonadati</taxon>
        <taxon>Bacteroidota</taxon>
        <taxon>Cytophagia</taxon>
        <taxon>Cytophagales</taxon>
        <taxon>Flectobacillaceae</taxon>
        <taxon>Sandaracinomonas</taxon>
    </lineage>
</organism>
<dbReference type="InterPro" id="IPR050129">
    <property type="entry name" value="Zn_alcohol_dh"/>
</dbReference>
<evidence type="ECO:0000259" key="3">
    <source>
        <dbReference type="Pfam" id="PF08240"/>
    </source>
</evidence>
<dbReference type="Pfam" id="PF00107">
    <property type="entry name" value="ADH_zinc_N"/>
    <property type="match status" value="1"/>
</dbReference>
<evidence type="ECO:0000313" key="5">
    <source>
        <dbReference type="Proteomes" id="UP000282832"/>
    </source>
</evidence>
<dbReference type="AlphaFoldDB" id="A0A437PMW6"/>
<evidence type="ECO:0000256" key="1">
    <source>
        <dbReference type="ARBA" id="ARBA00023002"/>
    </source>
</evidence>
<feature type="domain" description="Alcohol dehydrogenase-like C-terminal" evidence="2">
    <location>
        <begin position="168"/>
        <end position="295"/>
    </location>
</feature>
<dbReference type="OrthoDB" id="9787435at2"/>
<gene>
    <name evidence="4" type="ORF">EOJ36_11055</name>
</gene>
<dbReference type="InterPro" id="IPR011032">
    <property type="entry name" value="GroES-like_sf"/>
</dbReference>
<dbReference type="CDD" id="cd08261">
    <property type="entry name" value="Zn_ADH7"/>
    <property type="match status" value="1"/>
</dbReference>
<protein>
    <submittedName>
        <fullName evidence="4">Zinc-binding alcohol dehydrogenase family protein</fullName>
    </submittedName>
</protein>
<sequence>MKTLVCTQPGQFDYTTTDYPQEKVGHSILRIKRVGICGTDLHAFEGTQPFFSYPRILGHELGAEIVQTDATDLSIGEFVTVIPYLHCGHCIACSQGKTNCCSSLQVLGVHTDGGMREFVSVPNQYIVKGNGLNVDELALVEPLSIGAHGVKRAGIHKGEFVLVIGAGPIGLGVIEFAKIAGGQVIVMDVNENRLNFCRTNLQVEHVINPTKEDALGRLKSITNQQMPTVVIDATGNLNAINGGLQFLAHSGRYVLVGLQKEAFSFSHPEFHKREATLMSSRNATRSDFEWVMDCMWKGLVNPATYITHRIHFDQIKDQFESFLNPENNVIKAIVKFDS</sequence>
<keyword evidence="1" id="KW-0560">Oxidoreductase</keyword>
<keyword evidence="5" id="KW-1185">Reference proteome</keyword>
<feature type="domain" description="Alcohol dehydrogenase-like N-terminal" evidence="3">
    <location>
        <begin position="26"/>
        <end position="128"/>
    </location>
</feature>
<dbReference type="PANTHER" id="PTHR43401">
    <property type="entry name" value="L-THREONINE 3-DEHYDROGENASE"/>
    <property type="match status" value="1"/>
</dbReference>
<proteinExistence type="predicted"/>
<dbReference type="Proteomes" id="UP000282832">
    <property type="component" value="Unassembled WGS sequence"/>
</dbReference>
<dbReference type="InterPro" id="IPR013149">
    <property type="entry name" value="ADH-like_C"/>
</dbReference>
<dbReference type="EMBL" id="SACY01000005">
    <property type="protein sequence ID" value="RVU23607.1"/>
    <property type="molecule type" value="Genomic_DNA"/>
</dbReference>
<name>A0A437PMW6_9BACT</name>
<dbReference type="RefSeq" id="WP_127805337.1">
    <property type="nucleotide sequence ID" value="NZ_SACY01000005.1"/>
</dbReference>
<dbReference type="Gene3D" id="3.90.180.10">
    <property type="entry name" value="Medium-chain alcohol dehydrogenases, catalytic domain"/>
    <property type="match status" value="1"/>
</dbReference>
<dbReference type="InterPro" id="IPR036291">
    <property type="entry name" value="NAD(P)-bd_dom_sf"/>
</dbReference>
<dbReference type="Pfam" id="PF08240">
    <property type="entry name" value="ADH_N"/>
    <property type="match status" value="1"/>
</dbReference>